<sequence length="401" mass="45476">MPHSTRVRRSQDSQGKGSKKHEAPTATPKSQKKYFPEAPDNEEDEEGGDEELFKVEKIVDHKLDRYGVPQYKTRWKGYGPADDTWEPTANVASTGHVDRYERQLRQKTLTKGSNGVAVIEYEDGEREMVDMKMEKFRSYQSDDEDDRDDDTVDGDSDVNDFSLIVQGGWIEILWKHAGMYFPCKIVSWTPIHAKKSQHKEHSKKRALVDEESKKSTKPKLSQPKLQPKENPKRGVVAKDTKESTKPKSSKKISDDVKETTEPKLTQIKLNHMSQVPLKTKRGNEVMNRGKSKNASQELPPPPIHNDTDSSECSTDESDGPVVRAGHGIPLYNEPEGDFDSSDDDLSDDDDDDDGEGMDTHQQRGQGEGRQKLTFEELWTLKLKRTQDLMYRGSSRGKNGIN</sequence>
<comment type="caution">
    <text evidence="3">The sequence shown here is derived from an EMBL/GenBank/DDBJ whole genome shotgun (WGS) entry which is preliminary data.</text>
</comment>
<feature type="compositionally biased region" description="Acidic residues" evidence="1">
    <location>
        <begin position="334"/>
        <end position="356"/>
    </location>
</feature>
<name>A0ABD3P7P0_9STRA</name>
<feature type="compositionally biased region" description="Basic and acidic residues" evidence="1">
    <location>
        <begin position="357"/>
        <end position="373"/>
    </location>
</feature>
<dbReference type="AlphaFoldDB" id="A0ABD3P7P0"/>
<feature type="compositionally biased region" description="Acidic residues" evidence="1">
    <location>
        <begin position="39"/>
        <end position="50"/>
    </location>
</feature>
<evidence type="ECO:0000313" key="4">
    <source>
        <dbReference type="Proteomes" id="UP001530315"/>
    </source>
</evidence>
<evidence type="ECO:0000259" key="2">
    <source>
        <dbReference type="PROSITE" id="PS50013"/>
    </source>
</evidence>
<evidence type="ECO:0000313" key="3">
    <source>
        <dbReference type="EMBL" id="KAL3783953.1"/>
    </source>
</evidence>
<dbReference type="SUPFAM" id="SSF54160">
    <property type="entry name" value="Chromo domain-like"/>
    <property type="match status" value="1"/>
</dbReference>
<feature type="domain" description="Chromo" evidence="2">
    <location>
        <begin position="53"/>
        <end position="112"/>
    </location>
</feature>
<dbReference type="Gene3D" id="2.40.50.40">
    <property type="match status" value="1"/>
</dbReference>
<dbReference type="InterPro" id="IPR016197">
    <property type="entry name" value="Chromo-like_dom_sf"/>
</dbReference>
<feature type="compositionally biased region" description="Basic residues" evidence="1">
    <location>
        <begin position="193"/>
        <end position="205"/>
    </location>
</feature>
<dbReference type="Proteomes" id="UP001530315">
    <property type="component" value="Unassembled WGS sequence"/>
</dbReference>
<accession>A0ABD3P7P0</accession>
<gene>
    <name evidence="3" type="ORF">ACHAW5_010467</name>
</gene>
<protein>
    <recommendedName>
        <fullName evidence="2">Chromo domain-containing protein</fullName>
    </recommendedName>
</protein>
<feature type="region of interest" description="Disordered" evidence="1">
    <location>
        <begin position="193"/>
        <end position="373"/>
    </location>
</feature>
<organism evidence="3 4">
    <name type="scientific">Stephanodiscus triporus</name>
    <dbReference type="NCBI Taxonomy" id="2934178"/>
    <lineage>
        <taxon>Eukaryota</taxon>
        <taxon>Sar</taxon>
        <taxon>Stramenopiles</taxon>
        <taxon>Ochrophyta</taxon>
        <taxon>Bacillariophyta</taxon>
        <taxon>Coscinodiscophyceae</taxon>
        <taxon>Thalassiosirophycidae</taxon>
        <taxon>Stephanodiscales</taxon>
        <taxon>Stephanodiscaceae</taxon>
        <taxon>Stephanodiscus</taxon>
    </lineage>
</organism>
<dbReference type="PROSITE" id="PS50013">
    <property type="entry name" value="CHROMO_2"/>
    <property type="match status" value="1"/>
</dbReference>
<proteinExistence type="predicted"/>
<reference evidence="3 4" key="1">
    <citation type="submission" date="2024-10" db="EMBL/GenBank/DDBJ databases">
        <title>Updated reference genomes for cyclostephanoid diatoms.</title>
        <authorList>
            <person name="Roberts W.R."/>
            <person name="Alverson A.J."/>
        </authorList>
    </citation>
    <scope>NUCLEOTIDE SEQUENCE [LARGE SCALE GENOMIC DNA]</scope>
    <source>
        <strain evidence="3 4">AJA276-08</strain>
    </source>
</reference>
<feature type="region of interest" description="Disordered" evidence="1">
    <location>
        <begin position="137"/>
        <end position="157"/>
    </location>
</feature>
<dbReference type="SMART" id="SM00298">
    <property type="entry name" value="CHROMO"/>
    <property type="match status" value="1"/>
</dbReference>
<keyword evidence="4" id="KW-1185">Reference proteome</keyword>
<dbReference type="Pfam" id="PF00385">
    <property type="entry name" value="Chromo"/>
    <property type="match status" value="1"/>
</dbReference>
<feature type="region of interest" description="Disordered" evidence="1">
    <location>
        <begin position="1"/>
        <end position="51"/>
    </location>
</feature>
<dbReference type="InterPro" id="IPR000953">
    <property type="entry name" value="Chromo/chromo_shadow_dom"/>
</dbReference>
<evidence type="ECO:0000256" key="1">
    <source>
        <dbReference type="SAM" id="MobiDB-lite"/>
    </source>
</evidence>
<dbReference type="EMBL" id="JALLAZ020000947">
    <property type="protein sequence ID" value="KAL3783953.1"/>
    <property type="molecule type" value="Genomic_DNA"/>
</dbReference>
<feature type="compositionally biased region" description="Acidic residues" evidence="1">
    <location>
        <begin position="141"/>
        <end position="157"/>
    </location>
</feature>
<dbReference type="CDD" id="cd00024">
    <property type="entry name" value="CD_CSD"/>
    <property type="match status" value="1"/>
</dbReference>
<dbReference type="InterPro" id="IPR023780">
    <property type="entry name" value="Chromo_domain"/>
</dbReference>
<feature type="compositionally biased region" description="Basic and acidic residues" evidence="1">
    <location>
        <begin position="226"/>
        <end position="261"/>
    </location>
</feature>